<name>A0A6A3AML7_HIBSY</name>
<feature type="domain" description="Remorin C-terminal" evidence="4">
    <location>
        <begin position="182"/>
        <end position="285"/>
    </location>
</feature>
<dbReference type="OrthoDB" id="1879425at2759"/>
<feature type="compositionally biased region" description="Basic and acidic residues" evidence="3">
    <location>
        <begin position="47"/>
        <end position="57"/>
    </location>
</feature>
<dbReference type="AlphaFoldDB" id="A0A6A3AML7"/>
<keyword evidence="6" id="KW-1185">Reference proteome</keyword>
<feature type="region of interest" description="Disordered" evidence="3">
    <location>
        <begin position="27"/>
        <end position="163"/>
    </location>
</feature>
<dbReference type="PANTHER" id="PTHR31471">
    <property type="entry name" value="OS02G0116800 PROTEIN"/>
    <property type="match status" value="1"/>
</dbReference>
<evidence type="ECO:0000313" key="6">
    <source>
        <dbReference type="Proteomes" id="UP000436088"/>
    </source>
</evidence>
<dbReference type="EMBL" id="VEPZ02000982">
    <property type="protein sequence ID" value="KAE8705376.1"/>
    <property type="molecule type" value="Genomic_DNA"/>
</dbReference>
<keyword evidence="2" id="KW-0175">Coiled coil</keyword>
<evidence type="ECO:0000256" key="3">
    <source>
        <dbReference type="SAM" id="MobiDB-lite"/>
    </source>
</evidence>
<feature type="region of interest" description="Disordered" evidence="3">
    <location>
        <begin position="168"/>
        <end position="187"/>
    </location>
</feature>
<gene>
    <name evidence="5" type="ORF">F3Y22_tig00110429pilonHSYRG00912</name>
</gene>
<protein>
    <submittedName>
        <fullName evidence="5">RING/U-box superfamily protein</fullName>
    </submittedName>
</protein>
<evidence type="ECO:0000256" key="1">
    <source>
        <dbReference type="ARBA" id="ARBA00005711"/>
    </source>
</evidence>
<sequence length="292" mass="32437">MTSWNRDSNHKPEKVVGIAAATYVITSTREPCIHDQKKSNTRLEPSLMKDKSKKEDASSTSKPGTVSEQFLGEGSKKVSERADSKVPVINAAYETERRRVPSFKRPLSFSDQMGSSSRTQLGSSQNSETLYSQPESAAPRPDQHIMKPGIPATRPELPPTINPVAPVTEAERQSGVRAGSEQAKADSWEKAQMAKIKERYVKLNETIAAWEEKKKKKARSKLEKAEKSESEKKIAKALAKFRNEMDYIKQVADGARGEAKARQRNDELKAKGKANIIRTTGELPVTCFCCQT</sequence>
<accession>A0A6A3AML7</accession>
<feature type="compositionally biased region" description="Basic and acidic residues" evidence="3">
    <location>
        <begin position="74"/>
        <end position="84"/>
    </location>
</feature>
<feature type="compositionally biased region" description="Polar residues" evidence="3">
    <location>
        <begin position="109"/>
        <end position="135"/>
    </location>
</feature>
<evidence type="ECO:0000256" key="2">
    <source>
        <dbReference type="SAM" id="Coils"/>
    </source>
</evidence>
<dbReference type="InterPro" id="IPR005516">
    <property type="entry name" value="Remorin_C"/>
</dbReference>
<organism evidence="5 6">
    <name type="scientific">Hibiscus syriacus</name>
    <name type="common">Rose of Sharon</name>
    <dbReference type="NCBI Taxonomy" id="106335"/>
    <lineage>
        <taxon>Eukaryota</taxon>
        <taxon>Viridiplantae</taxon>
        <taxon>Streptophyta</taxon>
        <taxon>Embryophyta</taxon>
        <taxon>Tracheophyta</taxon>
        <taxon>Spermatophyta</taxon>
        <taxon>Magnoliopsida</taxon>
        <taxon>eudicotyledons</taxon>
        <taxon>Gunneridae</taxon>
        <taxon>Pentapetalae</taxon>
        <taxon>rosids</taxon>
        <taxon>malvids</taxon>
        <taxon>Malvales</taxon>
        <taxon>Malvaceae</taxon>
        <taxon>Malvoideae</taxon>
        <taxon>Hibiscus</taxon>
    </lineage>
</organism>
<dbReference type="Pfam" id="PF03763">
    <property type="entry name" value="Remorin_C"/>
    <property type="match status" value="1"/>
</dbReference>
<comment type="caution">
    <text evidence="5">The sequence shown here is derived from an EMBL/GenBank/DDBJ whole genome shotgun (WGS) entry which is preliminary data.</text>
</comment>
<feature type="compositionally biased region" description="Polar residues" evidence="3">
    <location>
        <begin position="58"/>
        <end position="68"/>
    </location>
</feature>
<dbReference type="PANTHER" id="PTHR31471:SF51">
    <property type="entry name" value="REMORIN FAMILY PROTEIN"/>
    <property type="match status" value="1"/>
</dbReference>
<evidence type="ECO:0000259" key="4">
    <source>
        <dbReference type="Pfam" id="PF03763"/>
    </source>
</evidence>
<proteinExistence type="inferred from homology"/>
<dbReference type="Proteomes" id="UP000436088">
    <property type="component" value="Unassembled WGS sequence"/>
</dbReference>
<feature type="coiled-coil region" evidence="2">
    <location>
        <begin position="193"/>
        <end position="228"/>
    </location>
</feature>
<reference evidence="5" key="1">
    <citation type="submission" date="2019-09" db="EMBL/GenBank/DDBJ databases">
        <title>Draft genome information of white flower Hibiscus syriacus.</title>
        <authorList>
            <person name="Kim Y.-M."/>
        </authorList>
    </citation>
    <scope>NUCLEOTIDE SEQUENCE [LARGE SCALE GENOMIC DNA]</scope>
    <source>
        <strain evidence="5">YM2019G1</strain>
    </source>
</reference>
<evidence type="ECO:0000313" key="5">
    <source>
        <dbReference type="EMBL" id="KAE8705376.1"/>
    </source>
</evidence>
<comment type="similarity">
    <text evidence="1">Belongs to the remorin family.</text>
</comment>